<dbReference type="AlphaFoldDB" id="A0AAD5Q6W3"/>
<dbReference type="EMBL" id="JAKCXM010000479">
    <property type="protein sequence ID" value="KAJ0393599.1"/>
    <property type="molecule type" value="Genomic_DNA"/>
</dbReference>
<evidence type="ECO:0000256" key="5">
    <source>
        <dbReference type="ARBA" id="ARBA00023121"/>
    </source>
</evidence>
<dbReference type="GO" id="GO:0016020">
    <property type="term" value="C:membrane"/>
    <property type="evidence" value="ECO:0007669"/>
    <property type="project" value="TreeGrafter"/>
</dbReference>
<dbReference type="Pfam" id="PF00169">
    <property type="entry name" value="PH"/>
    <property type="match status" value="1"/>
</dbReference>
<organism evidence="9 10">
    <name type="scientific">Pythium insidiosum</name>
    <name type="common">Pythiosis disease agent</name>
    <dbReference type="NCBI Taxonomy" id="114742"/>
    <lineage>
        <taxon>Eukaryota</taxon>
        <taxon>Sar</taxon>
        <taxon>Stramenopiles</taxon>
        <taxon>Oomycota</taxon>
        <taxon>Peronosporomycetes</taxon>
        <taxon>Pythiales</taxon>
        <taxon>Pythiaceae</taxon>
        <taxon>Pythium</taxon>
    </lineage>
</organism>
<evidence type="ECO:0000256" key="2">
    <source>
        <dbReference type="ARBA" id="ARBA00022448"/>
    </source>
</evidence>
<dbReference type="GO" id="GO:0005783">
    <property type="term" value="C:endoplasmic reticulum"/>
    <property type="evidence" value="ECO:0007669"/>
    <property type="project" value="UniProtKB-SubCell"/>
</dbReference>
<dbReference type="Gene3D" id="2.40.160.120">
    <property type="match status" value="1"/>
</dbReference>
<dbReference type="PANTHER" id="PTHR10972:SF148">
    <property type="entry name" value="OXYSTEROL-BINDING PROTEIN 9"/>
    <property type="match status" value="1"/>
</dbReference>
<feature type="compositionally biased region" description="Low complexity" evidence="6">
    <location>
        <begin position="135"/>
        <end position="154"/>
    </location>
</feature>
<feature type="domain" description="START" evidence="8">
    <location>
        <begin position="282"/>
        <end position="504"/>
    </location>
</feature>
<keyword evidence="10" id="KW-1185">Reference proteome</keyword>
<dbReference type="Proteomes" id="UP001209570">
    <property type="component" value="Unassembled WGS sequence"/>
</dbReference>
<dbReference type="SUPFAM" id="SSF144000">
    <property type="entry name" value="Oxysterol-binding protein-like"/>
    <property type="match status" value="1"/>
</dbReference>
<dbReference type="GO" id="GO:0032934">
    <property type="term" value="F:sterol binding"/>
    <property type="evidence" value="ECO:0007669"/>
    <property type="project" value="TreeGrafter"/>
</dbReference>
<comment type="caution">
    <text evidence="9">The sequence shown here is derived from an EMBL/GenBank/DDBJ whole genome shotgun (WGS) entry which is preliminary data.</text>
</comment>
<dbReference type="InterPro" id="IPR001849">
    <property type="entry name" value="PH_domain"/>
</dbReference>
<dbReference type="SMART" id="SM00233">
    <property type="entry name" value="PH"/>
    <property type="match status" value="1"/>
</dbReference>
<evidence type="ECO:0008006" key="11">
    <source>
        <dbReference type="Google" id="ProtNLM"/>
    </source>
</evidence>
<dbReference type="Pfam" id="PF01237">
    <property type="entry name" value="Oxysterol_BP"/>
    <property type="match status" value="1"/>
</dbReference>
<dbReference type="Pfam" id="PF01852">
    <property type="entry name" value="START"/>
    <property type="match status" value="1"/>
</dbReference>
<dbReference type="PROSITE" id="PS50848">
    <property type="entry name" value="START"/>
    <property type="match status" value="1"/>
</dbReference>
<dbReference type="InterPro" id="IPR011993">
    <property type="entry name" value="PH-like_dom_sf"/>
</dbReference>
<evidence type="ECO:0000256" key="4">
    <source>
        <dbReference type="ARBA" id="ARBA00023055"/>
    </source>
</evidence>
<evidence type="ECO:0000256" key="1">
    <source>
        <dbReference type="ARBA" id="ARBA00004240"/>
    </source>
</evidence>
<dbReference type="Gene3D" id="2.30.29.30">
    <property type="entry name" value="Pleckstrin-homology domain (PH domain)/Phosphotyrosine-binding domain (PTB)"/>
    <property type="match status" value="1"/>
</dbReference>
<dbReference type="InterPro" id="IPR000648">
    <property type="entry name" value="Oxysterol-bd"/>
</dbReference>
<dbReference type="InterPro" id="IPR037239">
    <property type="entry name" value="OSBP_sf"/>
</dbReference>
<dbReference type="InterPro" id="IPR002913">
    <property type="entry name" value="START_lipid-bd_dom"/>
</dbReference>
<dbReference type="Gene3D" id="3.30.530.20">
    <property type="match status" value="2"/>
</dbReference>
<dbReference type="SUPFAM" id="SSF55961">
    <property type="entry name" value="Bet v1-like"/>
    <property type="match status" value="1"/>
</dbReference>
<dbReference type="PROSITE" id="PS50003">
    <property type="entry name" value="PH_DOMAIN"/>
    <property type="match status" value="1"/>
</dbReference>
<dbReference type="InterPro" id="IPR023393">
    <property type="entry name" value="START-like_dom_sf"/>
</dbReference>
<feature type="region of interest" description="Disordered" evidence="6">
    <location>
        <begin position="521"/>
        <end position="561"/>
    </location>
</feature>
<feature type="compositionally biased region" description="Low complexity" evidence="6">
    <location>
        <begin position="164"/>
        <end position="201"/>
    </location>
</feature>
<feature type="compositionally biased region" description="Low complexity" evidence="6">
    <location>
        <begin position="539"/>
        <end position="548"/>
    </location>
</feature>
<dbReference type="PANTHER" id="PTHR10972">
    <property type="entry name" value="OXYSTEROL-BINDING PROTEIN-RELATED"/>
    <property type="match status" value="1"/>
</dbReference>
<evidence type="ECO:0000313" key="10">
    <source>
        <dbReference type="Proteomes" id="UP001209570"/>
    </source>
</evidence>
<protein>
    <recommendedName>
        <fullName evidence="11">PH domain-containing protein</fullName>
    </recommendedName>
</protein>
<feature type="compositionally biased region" description="Acidic residues" evidence="6">
    <location>
        <begin position="525"/>
        <end position="537"/>
    </location>
</feature>
<evidence type="ECO:0000313" key="9">
    <source>
        <dbReference type="EMBL" id="KAJ0393599.1"/>
    </source>
</evidence>
<evidence type="ECO:0000256" key="6">
    <source>
        <dbReference type="SAM" id="MobiDB-lite"/>
    </source>
</evidence>
<keyword evidence="2" id="KW-0813">Transport</keyword>
<reference evidence="9" key="1">
    <citation type="submission" date="2021-12" db="EMBL/GenBank/DDBJ databases">
        <title>Prjna785345.</title>
        <authorList>
            <person name="Rujirawat T."/>
            <person name="Krajaejun T."/>
        </authorList>
    </citation>
    <scope>NUCLEOTIDE SEQUENCE</scope>
    <source>
        <strain evidence="9">Pi057C3</strain>
    </source>
</reference>
<name>A0AAD5Q6W3_PYTIN</name>
<keyword evidence="5" id="KW-0446">Lipid-binding</keyword>
<gene>
    <name evidence="9" type="ORF">P43SY_007641</name>
</gene>
<keyword evidence="4" id="KW-0445">Lipid transport</keyword>
<comment type="subcellular location">
    <subcellularLocation>
        <location evidence="1">Endoplasmic reticulum</location>
    </subcellularLocation>
</comment>
<evidence type="ECO:0000259" key="8">
    <source>
        <dbReference type="PROSITE" id="PS50848"/>
    </source>
</evidence>
<evidence type="ECO:0000256" key="3">
    <source>
        <dbReference type="ARBA" id="ARBA00022824"/>
    </source>
</evidence>
<dbReference type="GO" id="GO:0005829">
    <property type="term" value="C:cytosol"/>
    <property type="evidence" value="ECO:0007669"/>
    <property type="project" value="TreeGrafter"/>
</dbReference>
<accession>A0AAD5Q6W3</accession>
<keyword evidence="3" id="KW-0256">Endoplasmic reticulum</keyword>
<proteinExistence type="predicted"/>
<dbReference type="SUPFAM" id="SSF50729">
    <property type="entry name" value="PH domain-like"/>
    <property type="match status" value="1"/>
</dbReference>
<feature type="region of interest" description="Disordered" evidence="6">
    <location>
        <begin position="125"/>
        <end position="201"/>
    </location>
</feature>
<sequence>MHGDHHEERRPLEAHPQFDASVMKEGYLQKKGQMLKGWKQRWFVCDGRTLCYYSSRRDAKPSVVMELRYCSVEDGGRSETWNSTRIHVTDSLTGTMYCLSSEEGAVATEWLHVLRNAIARVANERQRHRMASQPATTLRSAAAAATSSTASAAAESQPRTTRMTSAPSGASTTTSANSSSASSNNSSSSRPPIAPSASLPLPAATTAPSVVVPPRSPPVATNVTMENELARDMEALRALLARHARVTSLSSPVVFTPLRSPRDGLLCAIGRDKTRQQWVVRGSVMLSVPPEIAVHYISDHARRGEWDVHFPRAQHVASLDDTTEIVHLSGAEEGDAPTITVTKPLVTPQRAALLGALAAAGLMLVLTSPSDQPVVAVSGVALAALIAVVVNSVDYSALCAPRDLLVLRQIRRNRRKAKAAVSGVSDDEDDDDHFGRNAVITILEKSVANERRPERSGVVRATQTRSGWLLEPTDGGRGTVVTHVSDIDVGGSVSDGTRRAFLVERLECLAVLRDVVALSKGSVDSDSEDDEDGDGEEIVASSAVAPSSSRKKRTSFASSAAGSTALTRDGNSFHPADYMHGMVRLPTGGLKLTDKEVAKKQAGVLKDVLKSASSSLLEGKGVVGLSLPVRIFEPRTNLERLVDLFLYGPTFLSVAASQRDPVERFKYVMAYAVAGLHHGVGQLKPFNPILGETYQAELNDGTLAYCEHTSHHPPISNFEVLNDRYSICGHILWNSPKFSMKSSSFTQNNAGPIRVTLRTAREDGQGDEETVVTYQLPQMQSGGFLWGDRTVELLGVMHFEDPKHGLVCELKFHPDEKKGMGGMFSSSATPSDCMRGVVLQNNREVSHVSGSWLDGLEFDGKAYWTRGREASGFVVGPIKGEPLLESDSRCREDLKFLAAWDLDQAQEWKVKLEVLQRADRKIRNDGRRPNHWALKKDGGH</sequence>
<evidence type="ECO:0000259" key="7">
    <source>
        <dbReference type="PROSITE" id="PS50003"/>
    </source>
</evidence>
<dbReference type="GO" id="GO:0006869">
    <property type="term" value="P:lipid transport"/>
    <property type="evidence" value="ECO:0007669"/>
    <property type="project" value="UniProtKB-KW"/>
</dbReference>
<feature type="domain" description="PH" evidence="7">
    <location>
        <begin position="21"/>
        <end position="119"/>
    </location>
</feature>